<dbReference type="AlphaFoldDB" id="A0AAV3KF74"/>
<evidence type="ECO:0000313" key="1">
    <source>
        <dbReference type="EMBL" id="ERO59438.1"/>
    </source>
</evidence>
<evidence type="ECO:0000313" key="2">
    <source>
        <dbReference type="Proteomes" id="UP000017142"/>
    </source>
</evidence>
<name>A0AAV3KF74_9GAMM</name>
<comment type="caution">
    <text evidence="1">The sequence shown here is derived from an EMBL/GenBank/DDBJ whole genome shotgun (WGS) entry which is preliminary data.</text>
</comment>
<proteinExistence type="predicted"/>
<organism evidence="1 2">
    <name type="scientific">Dickeya solani D s0432-1</name>
    <dbReference type="NCBI Taxonomy" id="1231725"/>
    <lineage>
        <taxon>Bacteria</taxon>
        <taxon>Pseudomonadati</taxon>
        <taxon>Pseudomonadota</taxon>
        <taxon>Gammaproteobacteria</taxon>
        <taxon>Enterobacterales</taxon>
        <taxon>Pectobacteriaceae</taxon>
        <taxon>Dickeya</taxon>
    </lineage>
</organism>
<protein>
    <submittedName>
        <fullName evidence="1">Uncharacterized protein</fullName>
    </submittedName>
</protein>
<accession>A0AAV3KF74</accession>
<sequence length="72" mass="8467">MIPHEVGTMWGKPQMTNTLLVGHILDCASIKRPNIYIFIKRFPMYTAITQPEIIPLLDRSTFKTWEVFEWNS</sequence>
<dbReference type="Proteomes" id="UP000017142">
    <property type="component" value="Unassembled WGS sequence"/>
</dbReference>
<gene>
    <name evidence="1" type="ORF">A544_0410</name>
</gene>
<dbReference type="EMBL" id="AMWE01000001">
    <property type="protein sequence ID" value="ERO59438.1"/>
    <property type="molecule type" value="Genomic_DNA"/>
</dbReference>
<reference evidence="2" key="1">
    <citation type="journal article" date="2013" name="Diversity">
        <title>Genome Sequence of Dickeya solani, a New soft Rot Pathogen of Potato, Suggests its Emergence May Be Related to a Novel Combination of Non-Ribosomal Peptide/Polyketide Synthetase Clusters.</title>
        <authorList>
            <person name="Garlant L."/>
            <person name="Koskinen P."/>
            <person name="Rouhiainen L."/>
            <person name="Laine P."/>
            <person name="Paulin L."/>
            <person name="Auvinen P."/>
            <person name="Holm L."/>
            <person name="Pirhonen M."/>
        </authorList>
    </citation>
    <scope>NUCLEOTIDE SEQUENCE [LARGE SCALE GENOMIC DNA]</scope>
    <source>
        <strain evidence="2">D s0432-1</strain>
    </source>
</reference>